<evidence type="ECO:0000313" key="2">
    <source>
        <dbReference type="Proteomes" id="UP000485058"/>
    </source>
</evidence>
<accession>A0A699ZQF5</accession>
<keyword evidence="2" id="KW-1185">Reference proteome</keyword>
<comment type="caution">
    <text evidence="1">The sequence shown here is derived from an EMBL/GenBank/DDBJ whole genome shotgun (WGS) entry which is preliminary data.</text>
</comment>
<feature type="non-terminal residue" evidence="1">
    <location>
        <position position="1"/>
    </location>
</feature>
<dbReference type="AlphaFoldDB" id="A0A699ZQF5"/>
<gene>
    <name evidence="1" type="ORF">HaLaN_18175</name>
</gene>
<organism evidence="1 2">
    <name type="scientific">Haematococcus lacustris</name>
    <name type="common">Green alga</name>
    <name type="synonym">Haematococcus pluvialis</name>
    <dbReference type="NCBI Taxonomy" id="44745"/>
    <lineage>
        <taxon>Eukaryota</taxon>
        <taxon>Viridiplantae</taxon>
        <taxon>Chlorophyta</taxon>
        <taxon>core chlorophytes</taxon>
        <taxon>Chlorophyceae</taxon>
        <taxon>CS clade</taxon>
        <taxon>Chlamydomonadales</taxon>
        <taxon>Haematococcaceae</taxon>
        <taxon>Haematococcus</taxon>
    </lineage>
</organism>
<reference evidence="1 2" key="1">
    <citation type="submission" date="2020-02" db="EMBL/GenBank/DDBJ databases">
        <title>Draft genome sequence of Haematococcus lacustris strain NIES-144.</title>
        <authorList>
            <person name="Morimoto D."/>
            <person name="Nakagawa S."/>
            <person name="Yoshida T."/>
            <person name="Sawayama S."/>
        </authorList>
    </citation>
    <scope>NUCLEOTIDE SEQUENCE [LARGE SCALE GENOMIC DNA]</scope>
    <source>
        <strain evidence="1 2">NIES-144</strain>
    </source>
</reference>
<dbReference type="Proteomes" id="UP000485058">
    <property type="component" value="Unassembled WGS sequence"/>
</dbReference>
<evidence type="ECO:0000313" key="1">
    <source>
        <dbReference type="EMBL" id="GFH20964.1"/>
    </source>
</evidence>
<name>A0A699ZQF5_HAELA</name>
<proteinExistence type="predicted"/>
<feature type="non-terminal residue" evidence="1">
    <location>
        <position position="79"/>
    </location>
</feature>
<sequence length="79" mass="8214">MHSDANINMLATKPCNPCSCDFTAKVGRGNGREEYRDVVMNEPGLNQEPAWCCGIRAAYEPAATTAGQGGVLVKAAGGA</sequence>
<dbReference type="EMBL" id="BLLF01001734">
    <property type="protein sequence ID" value="GFH20964.1"/>
    <property type="molecule type" value="Genomic_DNA"/>
</dbReference>
<protein>
    <submittedName>
        <fullName evidence="1">Uncharacterized protein</fullName>
    </submittedName>
</protein>